<evidence type="ECO:0000313" key="3">
    <source>
        <dbReference type="EMBL" id="VDR42334.1"/>
    </source>
</evidence>
<name>A0A3P8KCT6_9BACT</name>
<keyword evidence="5" id="KW-1185">Reference proteome</keyword>
<evidence type="ECO:0000313" key="2">
    <source>
        <dbReference type="EMBL" id="UUD34813.1"/>
    </source>
</evidence>
<dbReference type="AlphaFoldDB" id="A0A3P8KCT6"/>
<proteinExistence type="predicted"/>
<gene>
    <name evidence="3" type="ORF">NCTC10126_00854</name>
    <name evidence="2" type="ORF">NPA07_03250</name>
</gene>
<evidence type="ECO:0000313" key="5">
    <source>
        <dbReference type="Proteomes" id="UP001058569"/>
    </source>
</evidence>
<feature type="region of interest" description="Disordered" evidence="1">
    <location>
        <begin position="708"/>
        <end position="780"/>
    </location>
</feature>
<sequence length="780" mass="91863">MYNNRYNNYNNYNNKYKWNQGQQQKIVRKPLYSKEQFIVIGDGLKKSLDPRYYANPKFDVEQMKQIQWGLENNLDVSKYADPKFYAEQMEEIRLGLVRNLDVSIYADPKFDVWQMKQIRLGLKSGVDVSIYADPKYTADDMRAIQWELDDNEVNIAPYVKEFDFLCLIQIAKGLKWNLDVSKYALQQYDNSQMQEIRNKMLKEQDVQIIEKIKQLNIDLSKFDNHRIEMIKLGVAQNLDVTIYAKEEFNWDQMNQIRSGLRNKLDVSKYADPKFKGDQMREIKTGLRLGLNVDIYARPEFDFLQMMFIRDGIEQKISVAYYARPEFDGYKMFLIKQGLISGLDVSHYADPKFSAKQMEQILLGLENGLDVSIYSKVEFDADQMREIRLGQQNKLDVSKYADPKFDVEQMHQIRFGLESLLDASIYAKVEISAEEMKIYRTKLQDGKDDEVINEINKRFGPSINDTKTESSYDDDNDVNYDTLDEKEYLKEKTLKEVNKEKNKMKKEELITTEATDKNAKPFNKEEFISKLETNFKENQRTYFIGNKWNEKLYWRHNEETAKRYKEKGWKYEPIEDILKSKGTKQKLALRNSDIVNSETGEVKKVKHYWLNIKNGELDSIQLFFDKDGKLARAENWKMGKPMAMSRDEWNVVGKMLQRNSVYIDQLMGITYGKKNQENTFDFKSNMESPLEDLKTFQKHQEYIEAKISQKAEDTKPNLTEQPEAELPISEEVQIEQPTIEREQSKFGFMFGDEDDDDDDDEIEDESLVSSIEFSESSSQKM</sequence>
<accession>A0A3P8KCT6</accession>
<reference evidence="2" key="2">
    <citation type="submission" date="2022-07" db="EMBL/GenBank/DDBJ databases">
        <title>Complete genome of Mycoplasma caviae type strain G122.</title>
        <authorList>
            <person name="Spergser J."/>
        </authorList>
    </citation>
    <scope>NUCLEOTIDE SEQUENCE</scope>
    <source>
        <strain evidence="2">G122</strain>
    </source>
</reference>
<dbReference type="RefSeq" id="WP_174705412.1">
    <property type="nucleotide sequence ID" value="NZ_CP101806.1"/>
</dbReference>
<evidence type="ECO:0000256" key="1">
    <source>
        <dbReference type="SAM" id="MobiDB-lite"/>
    </source>
</evidence>
<feature type="compositionally biased region" description="Low complexity" evidence="1">
    <location>
        <begin position="766"/>
        <end position="780"/>
    </location>
</feature>
<protein>
    <submittedName>
        <fullName evidence="3">Uncharacterized protein</fullName>
    </submittedName>
</protein>
<dbReference type="EMBL" id="UZVY01000001">
    <property type="protein sequence ID" value="VDR42334.1"/>
    <property type="molecule type" value="Genomic_DNA"/>
</dbReference>
<reference evidence="3 4" key="1">
    <citation type="submission" date="2018-12" db="EMBL/GenBank/DDBJ databases">
        <authorList>
            <consortium name="Pathogen Informatics"/>
        </authorList>
    </citation>
    <scope>NUCLEOTIDE SEQUENCE [LARGE SCALE GENOMIC DNA]</scope>
    <source>
        <strain evidence="3 4">NCTC10126</strain>
    </source>
</reference>
<dbReference type="Proteomes" id="UP001058569">
    <property type="component" value="Chromosome"/>
</dbReference>
<feature type="compositionally biased region" description="Acidic residues" evidence="1">
    <location>
        <begin position="750"/>
        <end position="765"/>
    </location>
</feature>
<dbReference type="EMBL" id="CP101806">
    <property type="protein sequence ID" value="UUD34813.1"/>
    <property type="molecule type" value="Genomic_DNA"/>
</dbReference>
<dbReference type="Proteomes" id="UP000280036">
    <property type="component" value="Unassembled WGS sequence"/>
</dbReference>
<evidence type="ECO:0000313" key="4">
    <source>
        <dbReference type="Proteomes" id="UP000280036"/>
    </source>
</evidence>
<organism evidence="3 4">
    <name type="scientific">Mycoplasmopsis caviae</name>
    <dbReference type="NCBI Taxonomy" id="55603"/>
    <lineage>
        <taxon>Bacteria</taxon>
        <taxon>Bacillati</taxon>
        <taxon>Mycoplasmatota</taxon>
        <taxon>Mycoplasmoidales</taxon>
        <taxon>Metamycoplasmataceae</taxon>
        <taxon>Mycoplasmopsis</taxon>
    </lineage>
</organism>